<proteinExistence type="inferred from homology"/>
<dbReference type="PRINTS" id="PR00722">
    <property type="entry name" value="CHYMOTRYPSIN"/>
</dbReference>
<dbReference type="Gene3D" id="2.40.10.10">
    <property type="entry name" value="Trypsin-like serine proteases"/>
    <property type="match status" value="1"/>
</dbReference>
<name>A0A8K0CLH6_IGNLU</name>
<dbReference type="Pfam" id="PF00089">
    <property type="entry name" value="Trypsin"/>
    <property type="match status" value="1"/>
</dbReference>
<dbReference type="PROSITE" id="PS00135">
    <property type="entry name" value="TRYPSIN_SER"/>
    <property type="match status" value="1"/>
</dbReference>
<keyword evidence="3" id="KW-0732">Signal</keyword>
<keyword evidence="1" id="KW-1015">Disulfide bond</keyword>
<dbReference type="InterPro" id="IPR009003">
    <property type="entry name" value="Peptidase_S1_PA"/>
</dbReference>
<dbReference type="InterPro" id="IPR001314">
    <property type="entry name" value="Peptidase_S1A"/>
</dbReference>
<comment type="caution">
    <text evidence="5">The sequence shown here is derived from an EMBL/GenBank/DDBJ whole genome shotgun (WGS) entry which is preliminary data.</text>
</comment>
<comment type="similarity">
    <text evidence="2">Belongs to the peptidase S1 family. CLIP subfamily.</text>
</comment>
<dbReference type="Proteomes" id="UP000801492">
    <property type="component" value="Unassembled WGS sequence"/>
</dbReference>
<dbReference type="PROSITE" id="PS50240">
    <property type="entry name" value="TRYPSIN_DOM"/>
    <property type="match status" value="1"/>
</dbReference>
<evidence type="ECO:0000256" key="3">
    <source>
        <dbReference type="SAM" id="SignalP"/>
    </source>
</evidence>
<keyword evidence="6" id="KW-1185">Reference proteome</keyword>
<dbReference type="GO" id="GO:0006508">
    <property type="term" value="P:proteolysis"/>
    <property type="evidence" value="ECO:0007669"/>
    <property type="project" value="InterPro"/>
</dbReference>
<dbReference type="GO" id="GO:0004252">
    <property type="term" value="F:serine-type endopeptidase activity"/>
    <property type="evidence" value="ECO:0007669"/>
    <property type="project" value="InterPro"/>
</dbReference>
<feature type="chain" id="PRO_5035448602" description="Peptidase S1 domain-containing protein" evidence="3">
    <location>
        <begin position="19"/>
        <end position="239"/>
    </location>
</feature>
<dbReference type="InterPro" id="IPR033116">
    <property type="entry name" value="TRYPSIN_SER"/>
</dbReference>
<dbReference type="OrthoDB" id="10061449at2759"/>
<sequence length="239" mass="26913">MKFMYVLLLICIIEPVQLVMNGELANMLNFKYQAALIVRSADYEKPGGKRLHRLAGGAVIIAPRFALTAAHVTLSISVPSHIISRNMTFVRSNCVDRQDPYTCTDHRVVSIKTHQHYRSTGNKYKYDVAVIFVFEPFEGANETIIPFHTHPSQTEEIDYGSKGIVSGWGAVDEMVTLMRYLRYAEIKFVPRELWTECLKEVTSDENLFLCAYTNETDACTGDSGGPLVGKNKRGRTVLI</sequence>
<dbReference type="SMART" id="SM00020">
    <property type="entry name" value="Tryp_SPc"/>
    <property type="match status" value="1"/>
</dbReference>
<evidence type="ECO:0000313" key="5">
    <source>
        <dbReference type="EMBL" id="KAF2886222.1"/>
    </source>
</evidence>
<feature type="domain" description="Peptidase S1" evidence="4">
    <location>
        <begin position="19"/>
        <end position="239"/>
    </location>
</feature>
<gene>
    <name evidence="5" type="ORF">ILUMI_19950</name>
</gene>
<dbReference type="AlphaFoldDB" id="A0A8K0CLH6"/>
<dbReference type="EMBL" id="VTPC01088332">
    <property type="protein sequence ID" value="KAF2886222.1"/>
    <property type="molecule type" value="Genomic_DNA"/>
</dbReference>
<evidence type="ECO:0000313" key="6">
    <source>
        <dbReference type="Proteomes" id="UP000801492"/>
    </source>
</evidence>
<feature type="signal peptide" evidence="3">
    <location>
        <begin position="1"/>
        <end position="18"/>
    </location>
</feature>
<feature type="non-terminal residue" evidence="5">
    <location>
        <position position="1"/>
    </location>
</feature>
<reference evidence="5" key="1">
    <citation type="submission" date="2019-08" db="EMBL/GenBank/DDBJ databases">
        <title>The genome of the North American firefly Photinus pyralis.</title>
        <authorList>
            <consortium name="Photinus pyralis genome working group"/>
            <person name="Fallon T.R."/>
            <person name="Sander Lower S.E."/>
            <person name="Weng J.-K."/>
        </authorList>
    </citation>
    <scope>NUCLEOTIDE SEQUENCE</scope>
    <source>
        <strain evidence="5">TRF0915ILg1</strain>
        <tissue evidence="5">Whole body</tissue>
    </source>
</reference>
<organism evidence="5 6">
    <name type="scientific">Ignelater luminosus</name>
    <name type="common">Cucubano</name>
    <name type="synonym">Pyrophorus luminosus</name>
    <dbReference type="NCBI Taxonomy" id="2038154"/>
    <lineage>
        <taxon>Eukaryota</taxon>
        <taxon>Metazoa</taxon>
        <taxon>Ecdysozoa</taxon>
        <taxon>Arthropoda</taxon>
        <taxon>Hexapoda</taxon>
        <taxon>Insecta</taxon>
        <taxon>Pterygota</taxon>
        <taxon>Neoptera</taxon>
        <taxon>Endopterygota</taxon>
        <taxon>Coleoptera</taxon>
        <taxon>Polyphaga</taxon>
        <taxon>Elateriformia</taxon>
        <taxon>Elateroidea</taxon>
        <taxon>Elateridae</taxon>
        <taxon>Agrypninae</taxon>
        <taxon>Pyrophorini</taxon>
        <taxon>Ignelater</taxon>
    </lineage>
</organism>
<evidence type="ECO:0000259" key="4">
    <source>
        <dbReference type="PROSITE" id="PS50240"/>
    </source>
</evidence>
<dbReference type="InterPro" id="IPR051487">
    <property type="entry name" value="Ser/Thr_Proteases_Immune/Dev"/>
</dbReference>
<accession>A0A8K0CLH6</accession>
<protein>
    <recommendedName>
        <fullName evidence="4">Peptidase S1 domain-containing protein</fullName>
    </recommendedName>
</protein>
<dbReference type="SUPFAM" id="SSF50494">
    <property type="entry name" value="Trypsin-like serine proteases"/>
    <property type="match status" value="1"/>
</dbReference>
<dbReference type="InterPro" id="IPR001254">
    <property type="entry name" value="Trypsin_dom"/>
</dbReference>
<dbReference type="InterPro" id="IPR043504">
    <property type="entry name" value="Peptidase_S1_PA_chymotrypsin"/>
</dbReference>
<evidence type="ECO:0000256" key="1">
    <source>
        <dbReference type="ARBA" id="ARBA00023157"/>
    </source>
</evidence>
<dbReference type="PANTHER" id="PTHR24256">
    <property type="entry name" value="TRYPTASE-RELATED"/>
    <property type="match status" value="1"/>
</dbReference>
<evidence type="ECO:0000256" key="2">
    <source>
        <dbReference type="ARBA" id="ARBA00024195"/>
    </source>
</evidence>